<evidence type="ECO:0000313" key="2">
    <source>
        <dbReference type="Proteomes" id="UP000319555"/>
    </source>
</evidence>
<dbReference type="OrthoDB" id="7875218at2"/>
<dbReference type="EMBL" id="FXTE01000001">
    <property type="protein sequence ID" value="SMO44819.1"/>
    <property type="molecule type" value="Genomic_DNA"/>
</dbReference>
<accession>A0A521BCQ2</accession>
<keyword evidence="2" id="KW-1185">Reference proteome</keyword>
<evidence type="ECO:0000313" key="1">
    <source>
        <dbReference type="EMBL" id="SMO44819.1"/>
    </source>
</evidence>
<gene>
    <name evidence="1" type="ORF">SAMN06265380_101753</name>
</gene>
<dbReference type="Proteomes" id="UP000319555">
    <property type="component" value="Unassembled WGS sequence"/>
</dbReference>
<proteinExistence type="predicted"/>
<reference evidence="1 2" key="1">
    <citation type="submission" date="2017-05" db="EMBL/GenBank/DDBJ databases">
        <authorList>
            <person name="Varghese N."/>
            <person name="Submissions S."/>
        </authorList>
    </citation>
    <scope>NUCLEOTIDE SEQUENCE [LARGE SCALE GENOMIC DNA]</scope>
    <source>
        <strain evidence="1 2">DSM 28009</strain>
    </source>
</reference>
<sequence>MQDLMTMISALRRPRLLARAAKHGAQDYDRDRHLQRILGYGSLPGSGAALMRLMDIEREVNAQRLAEDAGYSLVRHLDLLIALLGEAQLYKASRASQFSVIS</sequence>
<dbReference type="Pfam" id="PF20083">
    <property type="entry name" value="DUF6477"/>
    <property type="match status" value="1"/>
</dbReference>
<dbReference type="InterPro" id="IPR045516">
    <property type="entry name" value="DUF6477"/>
</dbReference>
<dbReference type="RefSeq" id="WP_142634139.1">
    <property type="nucleotide sequence ID" value="NZ_CANLVA010000001.1"/>
</dbReference>
<protein>
    <submittedName>
        <fullName evidence="1">Uncharacterized protein</fullName>
    </submittedName>
</protein>
<dbReference type="AlphaFoldDB" id="A0A521BCQ2"/>
<organism evidence="1 2">
    <name type="scientific">Ruegeria faecimaris</name>
    <dbReference type="NCBI Taxonomy" id="686389"/>
    <lineage>
        <taxon>Bacteria</taxon>
        <taxon>Pseudomonadati</taxon>
        <taxon>Pseudomonadota</taxon>
        <taxon>Alphaproteobacteria</taxon>
        <taxon>Rhodobacterales</taxon>
        <taxon>Roseobacteraceae</taxon>
        <taxon>Ruegeria</taxon>
    </lineage>
</organism>
<name>A0A521BCQ2_9RHOB</name>